<organism evidence="2 3">
    <name type="scientific">Chryseosolibacter histidini</name>
    <dbReference type="NCBI Taxonomy" id="2782349"/>
    <lineage>
        <taxon>Bacteria</taxon>
        <taxon>Pseudomonadati</taxon>
        <taxon>Bacteroidota</taxon>
        <taxon>Cytophagia</taxon>
        <taxon>Cytophagales</taxon>
        <taxon>Chryseotaleaceae</taxon>
        <taxon>Chryseosolibacter</taxon>
    </lineage>
</organism>
<feature type="transmembrane region" description="Helical" evidence="1">
    <location>
        <begin position="200"/>
        <end position="218"/>
    </location>
</feature>
<proteinExistence type="predicted"/>
<gene>
    <name evidence="2" type="ORF">KK083_21490</name>
</gene>
<keyword evidence="1" id="KW-1133">Transmembrane helix</keyword>
<evidence type="ECO:0000256" key="1">
    <source>
        <dbReference type="SAM" id="Phobius"/>
    </source>
</evidence>
<dbReference type="EMBL" id="JAHESF010000026">
    <property type="protein sequence ID" value="MBT1699486.1"/>
    <property type="molecule type" value="Genomic_DNA"/>
</dbReference>
<evidence type="ECO:0000313" key="2">
    <source>
        <dbReference type="EMBL" id="MBT1699486.1"/>
    </source>
</evidence>
<accession>A0AAP2GKN0</accession>
<keyword evidence="1" id="KW-0472">Membrane</keyword>
<reference evidence="2 3" key="1">
    <citation type="submission" date="2021-05" db="EMBL/GenBank/DDBJ databases">
        <title>A Polyphasic approach of four new species of the genus Ohtaekwangia: Ohtaekwangia histidinii sp. nov., Ohtaekwangia cretensis sp. nov., Ohtaekwangia indiensis sp. nov., Ohtaekwangia reichenbachii sp. nov. from diverse environment.</title>
        <authorList>
            <person name="Octaviana S."/>
        </authorList>
    </citation>
    <scope>NUCLEOTIDE SEQUENCE [LARGE SCALE GENOMIC DNA]</scope>
    <source>
        <strain evidence="2 3">PWU4</strain>
    </source>
</reference>
<name>A0AAP2GKN0_9BACT</name>
<dbReference type="AlphaFoldDB" id="A0AAP2GKN0"/>
<keyword evidence="1" id="KW-0812">Transmembrane</keyword>
<protein>
    <submittedName>
        <fullName evidence="2">Uncharacterized protein</fullName>
    </submittedName>
</protein>
<dbReference type="RefSeq" id="WP_254167472.1">
    <property type="nucleotide sequence ID" value="NZ_JAHESF010000026.1"/>
</dbReference>
<keyword evidence="3" id="KW-1185">Reference proteome</keyword>
<dbReference type="Proteomes" id="UP001319200">
    <property type="component" value="Unassembled WGS sequence"/>
</dbReference>
<evidence type="ECO:0000313" key="3">
    <source>
        <dbReference type="Proteomes" id="UP001319200"/>
    </source>
</evidence>
<sequence>MLSRIKTIFRQYGYVLHSAPYKLNIAGLRARSTVANSFDDEMHVFYTKPDGKWNYHVYQVTTDPGTFWLNNPAYPEGTAILDQGQYQDAYAIGLHRGLYTALVQVKPVTVMRDYDRNSVLDFYNGIRQTGNFGINIHRAESSGATKYIDNYSAGCQVFQDAEEFDEFIELCERHKELYGNAFTYTLIDFRAMSRVTLKRIVTASTIAAGIAIGLILRFDD</sequence>
<comment type="caution">
    <text evidence="2">The sequence shown here is derived from an EMBL/GenBank/DDBJ whole genome shotgun (WGS) entry which is preliminary data.</text>
</comment>